<evidence type="ECO:0000259" key="12">
    <source>
        <dbReference type="Pfam" id="PF01529"/>
    </source>
</evidence>
<dbReference type="Proteomes" id="UP000807306">
    <property type="component" value="Unassembled WGS sequence"/>
</dbReference>
<sequence>MSSARRSPLLSFTRSELRSAVESITFNPNPSPLPNDPDAPRKRWYHYLPLCGTLFMILGPQPSWLYVLVDFHLRTLNKPHLTVIHIAVSYTLTFMAFSSLIVCLARDPGPPNALSRLEGATSEGEDVDMREALMPNNDFSSPSKWCRKCWAPKPERTHHCSLCGRCVLKMDHHCPWIGAKCIGHRTYPAFLHFLVSVSLLSAYVSGVCGHALWYSFNHPFVVNEVTPIHELVLMFYGAVFALIVGSFACYHIYLISTNQTTLENISPFLLLRHLPPLPSTGHSLSDPPLEPELAFSQRRIVKDAHANVFLYNIGFRKNWAQAFGYTTKSQLLFRLWCGGASPGDGKIFPRNPRAEVMLSRLARELVELDDDR</sequence>
<keyword evidence="6" id="KW-0564">Palmitate</keyword>
<protein>
    <recommendedName>
        <fullName evidence="11">Palmitoyltransferase</fullName>
        <ecNumber evidence="11">2.3.1.225</ecNumber>
    </recommendedName>
</protein>
<dbReference type="EMBL" id="MU157829">
    <property type="protein sequence ID" value="KAF9533080.1"/>
    <property type="molecule type" value="Genomic_DNA"/>
</dbReference>
<dbReference type="PROSITE" id="PS50216">
    <property type="entry name" value="DHHC"/>
    <property type="match status" value="1"/>
</dbReference>
<dbReference type="EC" id="2.3.1.225" evidence="11"/>
<reference evidence="13" key="1">
    <citation type="submission" date="2020-11" db="EMBL/GenBank/DDBJ databases">
        <authorList>
            <consortium name="DOE Joint Genome Institute"/>
            <person name="Ahrendt S."/>
            <person name="Riley R."/>
            <person name="Andreopoulos W."/>
            <person name="Labutti K."/>
            <person name="Pangilinan J."/>
            <person name="Ruiz-Duenas F.J."/>
            <person name="Barrasa J.M."/>
            <person name="Sanchez-Garcia M."/>
            <person name="Camarero S."/>
            <person name="Miyauchi S."/>
            <person name="Serrano A."/>
            <person name="Linde D."/>
            <person name="Babiker R."/>
            <person name="Drula E."/>
            <person name="Ayuso-Fernandez I."/>
            <person name="Pacheco R."/>
            <person name="Padilla G."/>
            <person name="Ferreira P."/>
            <person name="Barriuso J."/>
            <person name="Kellner H."/>
            <person name="Castanera R."/>
            <person name="Alfaro M."/>
            <person name="Ramirez L."/>
            <person name="Pisabarro A.G."/>
            <person name="Kuo A."/>
            <person name="Tritt A."/>
            <person name="Lipzen A."/>
            <person name="He G."/>
            <person name="Yan M."/>
            <person name="Ng V."/>
            <person name="Cullen D."/>
            <person name="Martin F."/>
            <person name="Rosso M.-N."/>
            <person name="Henrissat B."/>
            <person name="Hibbett D."/>
            <person name="Martinez A.T."/>
            <person name="Grigoriev I.V."/>
        </authorList>
    </citation>
    <scope>NUCLEOTIDE SEQUENCE</scope>
    <source>
        <strain evidence="13">CBS 506.95</strain>
    </source>
</reference>
<keyword evidence="3 11" id="KW-0812">Transmembrane</keyword>
<keyword evidence="5 11" id="KW-0472">Membrane</keyword>
<dbReference type="Pfam" id="PF01529">
    <property type="entry name" value="DHHC"/>
    <property type="match status" value="1"/>
</dbReference>
<feature type="transmembrane region" description="Helical" evidence="11">
    <location>
        <begin position="81"/>
        <end position="105"/>
    </location>
</feature>
<keyword evidence="2 11" id="KW-0808">Transferase</keyword>
<dbReference type="PANTHER" id="PTHR22883:SF23">
    <property type="entry name" value="PALMITOYLTRANSFERASE ZDHHC6"/>
    <property type="match status" value="1"/>
</dbReference>
<evidence type="ECO:0000256" key="9">
    <source>
        <dbReference type="ARBA" id="ARBA00038298"/>
    </source>
</evidence>
<feature type="domain" description="Palmitoyltransferase DHHC" evidence="12">
    <location>
        <begin position="142"/>
        <end position="265"/>
    </location>
</feature>
<evidence type="ECO:0000256" key="6">
    <source>
        <dbReference type="ARBA" id="ARBA00023139"/>
    </source>
</evidence>
<comment type="catalytic activity">
    <reaction evidence="10 11">
        <text>L-cysteinyl-[protein] + hexadecanoyl-CoA = S-hexadecanoyl-L-cysteinyl-[protein] + CoA</text>
        <dbReference type="Rhea" id="RHEA:36683"/>
        <dbReference type="Rhea" id="RHEA-COMP:10131"/>
        <dbReference type="Rhea" id="RHEA-COMP:11032"/>
        <dbReference type="ChEBI" id="CHEBI:29950"/>
        <dbReference type="ChEBI" id="CHEBI:57287"/>
        <dbReference type="ChEBI" id="CHEBI:57379"/>
        <dbReference type="ChEBI" id="CHEBI:74151"/>
        <dbReference type="EC" id="2.3.1.225"/>
    </reaction>
</comment>
<dbReference type="PANTHER" id="PTHR22883">
    <property type="entry name" value="ZINC FINGER DHHC DOMAIN CONTAINING PROTEIN"/>
    <property type="match status" value="1"/>
</dbReference>
<feature type="transmembrane region" description="Helical" evidence="11">
    <location>
        <begin position="190"/>
        <end position="213"/>
    </location>
</feature>
<evidence type="ECO:0000256" key="2">
    <source>
        <dbReference type="ARBA" id="ARBA00022679"/>
    </source>
</evidence>
<evidence type="ECO:0000256" key="5">
    <source>
        <dbReference type="ARBA" id="ARBA00023136"/>
    </source>
</evidence>
<dbReference type="AlphaFoldDB" id="A0A9P6EQH7"/>
<evidence type="ECO:0000256" key="8">
    <source>
        <dbReference type="ARBA" id="ARBA00023315"/>
    </source>
</evidence>
<dbReference type="GO" id="GO:0006612">
    <property type="term" value="P:protein targeting to membrane"/>
    <property type="evidence" value="ECO:0007669"/>
    <property type="project" value="TreeGrafter"/>
</dbReference>
<dbReference type="OrthoDB" id="9909019at2759"/>
<dbReference type="GO" id="GO:0019706">
    <property type="term" value="F:protein-cysteine S-palmitoyltransferase activity"/>
    <property type="evidence" value="ECO:0007669"/>
    <property type="project" value="UniProtKB-EC"/>
</dbReference>
<keyword evidence="4 11" id="KW-1133">Transmembrane helix</keyword>
<comment type="domain">
    <text evidence="11">The DHHC domain is required for palmitoyltransferase activity.</text>
</comment>
<evidence type="ECO:0000256" key="7">
    <source>
        <dbReference type="ARBA" id="ARBA00023288"/>
    </source>
</evidence>
<keyword evidence="8 11" id="KW-0012">Acyltransferase</keyword>
<dbReference type="InterPro" id="IPR039859">
    <property type="entry name" value="PFA4/ZDH16/20/ERF2-like"/>
</dbReference>
<comment type="caution">
    <text evidence="13">The sequence shown here is derived from an EMBL/GenBank/DDBJ whole genome shotgun (WGS) entry which is preliminary data.</text>
</comment>
<feature type="transmembrane region" description="Helical" evidence="11">
    <location>
        <begin position="233"/>
        <end position="255"/>
    </location>
</feature>
<dbReference type="GO" id="GO:0005783">
    <property type="term" value="C:endoplasmic reticulum"/>
    <property type="evidence" value="ECO:0007669"/>
    <property type="project" value="TreeGrafter"/>
</dbReference>
<evidence type="ECO:0000313" key="14">
    <source>
        <dbReference type="Proteomes" id="UP000807306"/>
    </source>
</evidence>
<keyword evidence="7" id="KW-0449">Lipoprotein</keyword>
<evidence type="ECO:0000256" key="3">
    <source>
        <dbReference type="ARBA" id="ARBA00022692"/>
    </source>
</evidence>
<evidence type="ECO:0000256" key="11">
    <source>
        <dbReference type="RuleBase" id="RU079119"/>
    </source>
</evidence>
<feature type="transmembrane region" description="Helical" evidence="11">
    <location>
        <begin position="47"/>
        <end position="69"/>
    </location>
</feature>
<comment type="similarity">
    <text evidence="9">Belongs to the DHHC palmitoyltransferase family. PFA5 subfamily.</text>
</comment>
<dbReference type="GO" id="GO:0016020">
    <property type="term" value="C:membrane"/>
    <property type="evidence" value="ECO:0007669"/>
    <property type="project" value="UniProtKB-SubCell"/>
</dbReference>
<evidence type="ECO:0000313" key="13">
    <source>
        <dbReference type="EMBL" id="KAF9533080.1"/>
    </source>
</evidence>
<gene>
    <name evidence="13" type="ORF">CPB83DRAFT_805897</name>
</gene>
<evidence type="ECO:0000256" key="1">
    <source>
        <dbReference type="ARBA" id="ARBA00004141"/>
    </source>
</evidence>
<name>A0A9P6EQH7_9AGAR</name>
<accession>A0A9P6EQH7</accession>
<evidence type="ECO:0000256" key="4">
    <source>
        <dbReference type="ARBA" id="ARBA00022989"/>
    </source>
</evidence>
<keyword evidence="14" id="KW-1185">Reference proteome</keyword>
<proteinExistence type="inferred from homology"/>
<dbReference type="InterPro" id="IPR001594">
    <property type="entry name" value="Palmitoyltrfase_DHHC"/>
</dbReference>
<evidence type="ECO:0000256" key="10">
    <source>
        <dbReference type="ARBA" id="ARBA00048048"/>
    </source>
</evidence>
<comment type="subcellular location">
    <subcellularLocation>
        <location evidence="1">Membrane</location>
        <topology evidence="1">Multi-pass membrane protein</topology>
    </subcellularLocation>
</comment>
<dbReference type="GO" id="GO:0005794">
    <property type="term" value="C:Golgi apparatus"/>
    <property type="evidence" value="ECO:0007669"/>
    <property type="project" value="TreeGrafter"/>
</dbReference>
<organism evidence="13 14">
    <name type="scientific">Crepidotus variabilis</name>
    <dbReference type="NCBI Taxonomy" id="179855"/>
    <lineage>
        <taxon>Eukaryota</taxon>
        <taxon>Fungi</taxon>
        <taxon>Dikarya</taxon>
        <taxon>Basidiomycota</taxon>
        <taxon>Agaricomycotina</taxon>
        <taxon>Agaricomycetes</taxon>
        <taxon>Agaricomycetidae</taxon>
        <taxon>Agaricales</taxon>
        <taxon>Agaricineae</taxon>
        <taxon>Crepidotaceae</taxon>
        <taxon>Crepidotus</taxon>
    </lineage>
</organism>